<sequence length="186" mass="20728">MSDMPRVPRCRSVECIHDNGLRTAIRHRGTLAVLCASSCVSLALERCTVVNFPTSPRPHLTPICLQTCRILALTTPDPQRDFRLAPYRPILAVSIWSFMHPITSSPGSAGDNARVTGCIFSRYSVTIIRRSIGQSVLCRGRESRCLDYFAIQISTLRGYIDANLTELLHGVWACFDFARDDLRCVG</sequence>
<proteinExistence type="predicted"/>
<name>A0A6A7A729_9PLEO</name>
<keyword evidence="2" id="KW-1185">Reference proteome</keyword>
<organism evidence="1 2">
    <name type="scientific">Ophiobolus disseminans</name>
    <dbReference type="NCBI Taxonomy" id="1469910"/>
    <lineage>
        <taxon>Eukaryota</taxon>
        <taxon>Fungi</taxon>
        <taxon>Dikarya</taxon>
        <taxon>Ascomycota</taxon>
        <taxon>Pezizomycotina</taxon>
        <taxon>Dothideomycetes</taxon>
        <taxon>Pleosporomycetidae</taxon>
        <taxon>Pleosporales</taxon>
        <taxon>Pleosporineae</taxon>
        <taxon>Phaeosphaeriaceae</taxon>
        <taxon>Ophiobolus</taxon>
    </lineage>
</organism>
<protein>
    <submittedName>
        <fullName evidence="1">Uncharacterized protein</fullName>
    </submittedName>
</protein>
<gene>
    <name evidence="1" type="ORF">CC86DRAFT_183901</name>
</gene>
<accession>A0A6A7A729</accession>
<reference evidence="1" key="1">
    <citation type="journal article" date="2020" name="Stud. Mycol.">
        <title>101 Dothideomycetes genomes: a test case for predicting lifestyles and emergence of pathogens.</title>
        <authorList>
            <person name="Haridas S."/>
            <person name="Albert R."/>
            <person name="Binder M."/>
            <person name="Bloem J."/>
            <person name="Labutti K."/>
            <person name="Salamov A."/>
            <person name="Andreopoulos B."/>
            <person name="Baker S."/>
            <person name="Barry K."/>
            <person name="Bills G."/>
            <person name="Bluhm B."/>
            <person name="Cannon C."/>
            <person name="Castanera R."/>
            <person name="Culley D."/>
            <person name="Daum C."/>
            <person name="Ezra D."/>
            <person name="Gonzalez J."/>
            <person name="Henrissat B."/>
            <person name="Kuo A."/>
            <person name="Liang C."/>
            <person name="Lipzen A."/>
            <person name="Lutzoni F."/>
            <person name="Magnuson J."/>
            <person name="Mondo S."/>
            <person name="Nolan M."/>
            <person name="Ohm R."/>
            <person name="Pangilinan J."/>
            <person name="Park H.-J."/>
            <person name="Ramirez L."/>
            <person name="Alfaro M."/>
            <person name="Sun H."/>
            <person name="Tritt A."/>
            <person name="Yoshinaga Y."/>
            <person name="Zwiers L.-H."/>
            <person name="Turgeon B."/>
            <person name="Goodwin S."/>
            <person name="Spatafora J."/>
            <person name="Crous P."/>
            <person name="Grigoriev I."/>
        </authorList>
    </citation>
    <scope>NUCLEOTIDE SEQUENCE</scope>
    <source>
        <strain evidence="1">CBS 113818</strain>
    </source>
</reference>
<evidence type="ECO:0000313" key="1">
    <source>
        <dbReference type="EMBL" id="KAF2828986.1"/>
    </source>
</evidence>
<dbReference type="AlphaFoldDB" id="A0A6A7A729"/>
<evidence type="ECO:0000313" key="2">
    <source>
        <dbReference type="Proteomes" id="UP000799424"/>
    </source>
</evidence>
<dbReference type="EMBL" id="MU006221">
    <property type="protein sequence ID" value="KAF2828986.1"/>
    <property type="molecule type" value="Genomic_DNA"/>
</dbReference>
<dbReference type="Proteomes" id="UP000799424">
    <property type="component" value="Unassembled WGS sequence"/>
</dbReference>